<dbReference type="OMA" id="ASCTAAY"/>
<feature type="compositionally biased region" description="Low complexity" evidence="1">
    <location>
        <begin position="102"/>
        <end position="119"/>
    </location>
</feature>
<dbReference type="Proteomes" id="UP000069654">
    <property type="component" value="Unassembled WGS sequence"/>
</dbReference>
<name>A0A124E904_MYCTH</name>
<dbReference type="EMBL" id="BCTB01000052">
    <property type="protein sequence ID" value="GAT17316.1"/>
    <property type="molecule type" value="Genomic_DNA"/>
</dbReference>
<evidence type="ECO:0008006" key="5">
    <source>
        <dbReference type="Google" id="ProtNLM"/>
    </source>
</evidence>
<dbReference type="AlphaFoldDB" id="A0A124E904"/>
<protein>
    <recommendedName>
        <fullName evidence="5">Tat pathway signal sequence domain-containing protein</fullName>
    </recommendedName>
</protein>
<dbReference type="InterPro" id="IPR006311">
    <property type="entry name" value="TAT_signal"/>
</dbReference>
<feature type="signal peptide" evidence="2">
    <location>
        <begin position="1"/>
        <end position="34"/>
    </location>
</feature>
<feature type="chain" id="PRO_5007170879" description="Tat pathway signal sequence domain-containing protein" evidence="2">
    <location>
        <begin position="35"/>
        <end position="188"/>
    </location>
</feature>
<evidence type="ECO:0000256" key="2">
    <source>
        <dbReference type="SAM" id="SignalP"/>
    </source>
</evidence>
<keyword evidence="2" id="KW-0732">Signal</keyword>
<evidence type="ECO:0000313" key="3">
    <source>
        <dbReference type="EMBL" id="GAT17316.1"/>
    </source>
</evidence>
<gene>
    <name evidence="3" type="ORF">RMCT_4285</name>
</gene>
<reference evidence="4" key="2">
    <citation type="submission" date="2016-02" db="EMBL/GenBank/DDBJ databases">
        <title>Draft genome sequence of five rapidly growing Mycobacterium species.</title>
        <authorList>
            <person name="Katahira K."/>
            <person name="Gotou Y."/>
            <person name="Iida K."/>
            <person name="Ogura Y."/>
            <person name="Hayashi T."/>
        </authorList>
    </citation>
    <scope>NUCLEOTIDE SEQUENCE [LARGE SCALE GENOMIC DNA]</scope>
    <source>
        <strain evidence="4">JCM6362</strain>
    </source>
</reference>
<accession>A0A124E904</accession>
<comment type="caution">
    <text evidence="3">The sequence shown here is derived from an EMBL/GenBank/DDBJ whole genome shotgun (WGS) entry which is preliminary data.</text>
</comment>
<organism evidence="3 4">
    <name type="scientific">Mycolicibacterium thermoresistibile</name>
    <name type="common">Mycobacterium thermoresistibile</name>
    <dbReference type="NCBI Taxonomy" id="1797"/>
    <lineage>
        <taxon>Bacteria</taxon>
        <taxon>Bacillati</taxon>
        <taxon>Actinomycetota</taxon>
        <taxon>Actinomycetes</taxon>
        <taxon>Mycobacteriales</taxon>
        <taxon>Mycobacteriaceae</taxon>
        <taxon>Mycolicibacterium</taxon>
    </lineage>
</organism>
<evidence type="ECO:0000256" key="1">
    <source>
        <dbReference type="SAM" id="MobiDB-lite"/>
    </source>
</evidence>
<dbReference type="STRING" id="1797.RMCT_4285"/>
<dbReference type="RefSeq" id="WP_003927151.1">
    <property type="nucleotide sequence ID" value="NZ_BCTB01000052.1"/>
</dbReference>
<dbReference type="PROSITE" id="PS51318">
    <property type="entry name" value="TAT"/>
    <property type="match status" value="1"/>
</dbReference>
<evidence type="ECO:0000313" key="4">
    <source>
        <dbReference type="Proteomes" id="UP000069654"/>
    </source>
</evidence>
<feature type="region of interest" description="Disordered" evidence="1">
    <location>
        <begin position="102"/>
        <end position="145"/>
    </location>
</feature>
<sequence length="188" mass="18906">MLPVPSAPLMVSRRRLLVGTAALALLGASATACGSPPPPPEIDEVIDQLHRARADSRLAADAADAAPPEQRRPLHTIAAERAAHADALSDEIVRMIGPEAAATSTATPAATPGPGTAQPSRPGTGPRTAERRRPPDATEVAGALQRSAESAARLAAELSGYRAGLLGSIAAACTAAAVVVLGAPEQTS</sequence>
<reference evidence="3 4" key="1">
    <citation type="journal article" date="2016" name="Genome Announc.">
        <title>Draft Genome Sequences of Five Rapidly Growing Mycobacterium Species, M. thermoresistibile, M. fortuitum subsp. acetamidolyticum, M. canariasense, M. brisbanense, and M. novocastrense.</title>
        <authorList>
            <person name="Katahira K."/>
            <person name="Ogura Y."/>
            <person name="Gotoh Y."/>
            <person name="Hayashi T."/>
        </authorList>
    </citation>
    <scope>NUCLEOTIDE SEQUENCE [LARGE SCALE GENOMIC DNA]</scope>
    <source>
        <strain evidence="3 4">JCM6362</strain>
    </source>
</reference>
<proteinExistence type="predicted"/>